<gene>
    <name evidence="1" type="ORF">B0A72_03145</name>
    <name evidence="2" type="ORF">SAMN05444387_3332</name>
</gene>
<name>A0AB36P628_9FLAO</name>
<comment type="caution">
    <text evidence="1">The sequence shown here is derived from an EMBL/GenBank/DDBJ whole genome shotgun (WGS) entry which is preliminary data.</text>
</comment>
<protein>
    <submittedName>
        <fullName evidence="1">Uncharacterized protein</fullName>
    </submittedName>
</protein>
<keyword evidence="3" id="KW-1185">Reference proteome</keyword>
<evidence type="ECO:0000313" key="1">
    <source>
        <dbReference type="EMBL" id="OXB07870.1"/>
    </source>
</evidence>
<dbReference type="EMBL" id="MUHB01000003">
    <property type="protein sequence ID" value="OXB07870.1"/>
    <property type="molecule type" value="Genomic_DNA"/>
</dbReference>
<dbReference type="RefSeq" id="WP_073396469.1">
    <property type="nucleotide sequence ID" value="NZ_FRBX01000004.1"/>
</dbReference>
<evidence type="ECO:0000313" key="3">
    <source>
        <dbReference type="Proteomes" id="UP000184216"/>
    </source>
</evidence>
<evidence type="ECO:0000313" key="2">
    <source>
        <dbReference type="EMBL" id="SHM83126.1"/>
    </source>
</evidence>
<reference evidence="2 3" key="2">
    <citation type="submission" date="2016-11" db="EMBL/GenBank/DDBJ databases">
        <authorList>
            <person name="Varghese N."/>
            <person name="Submissions S."/>
        </authorList>
    </citation>
    <scope>NUCLEOTIDE SEQUENCE [LARGE SCALE GENOMIC DNA]</scope>
    <source>
        <strain evidence="2 3">DSM 6368</strain>
    </source>
</reference>
<proteinExistence type="predicted"/>
<dbReference type="Proteomes" id="UP000198431">
    <property type="component" value="Unassembled WGS sequence"/>
</dbReference>
<dbReference type="Proteomes" id="UP000184216">
    <property type="component" value="Unassembled WGS sequence"/>
</dbReference>
<reference evidence="1 4" key="1">
    <citation type="submission" date="2016-11" db="EMBL/GenBank/DDBJ databases">
        <title>Whole genomes of Flavobacteriaceae.</title>
        <authorList>
            <person name="Stine C."/>
            <person name="Li C."/>
            <person name="Tadesse D."/>
        </authorList>
    </citation>
    <scope>NUCLEOTIDE SEQUENCE [LARGE SCALE GENOMIC DNA]</scope>
    <source>
        <strain evidence="1 4">ATCC 19366</strain>
    </source>
</reference>
<dbReference type="EMBL" id="FRBX01000004">
    <property type="protein sequence ID" value="SHM83126.1"/>
    <property type="molecule type" value="Genomic_DNA"/>
</dbReference>
<dbReference type="AlphaFoldDB" id="A0AB36P628"/>
<organism evidence="1 4">
    <name type="scientific">Flavobacterium pectinovorum</name>
    <dbReference type="NCBI Taxonomy" id="29533"/>
    <lineage>
        <taxon>Bacteria</taxon>
        <taxon>Pseudomonadati</taxon>
        <taxon>Bacteroidota</taxon>
        <taxon>Flavobacteriia</taxon>
        <taxon>Flavobacteriales</taxon>
        <taxon>Flavobacteriaceae</taxon>
        <taxon>Flavobacterium</taxon>
    </lineage>
</organism>
<accession>A0AB36P628</accession>
<evidence type="ECO:0000313" key="4">
    <source>
        <dbReference type="Proteomes" id="UP000198431"/>
    </source>
</evidence>
<sequence>MKHNYKNFEIEILDNPNYILNSVNNLKQYEKVYFDEKHPEDEFCPTSKHAITVNKFGSEISNAIICEVGGGTGIYENAFIIDNDKIWIRICNKIYCLEIPSLDLIWNKEFDTFTNLSIYQHENDILIHGELEIFRITKEGNIVWSFGGRDIWVNIEGIPEFTIEESTIRLFDFESNEYVIDFNGNQIEDNPRIIPKKIKKKWWQIFG</sequence>